<feature type="domain" description="HTH marR-type" evidence="1">
    <location>
        <begin position="1"/>
        <end position="156"/>
    </location>
</feature>
<comment type="caution">
    <text evidence="2">The sequence shown here is derived from an EMBL/GenBank/DDBJ whole genome shotgun (WGS) entry which is preliminary data.</text>
</comment>
<sequence length="179" mass="20318">MRAHAHIYYPYPMSASDDKGLTAWRAMLLAYNAALRAIDSDLTRSGTIPLTWYDVLLELNAGPGRRLRMNDLAERVVLSRTRVSRLVDEMVSAGLVEKIRDEEDRRVVWAAMTRSGERAFRTTAPQYLRGIEEHFSRHLTDEEKRVMAAALTKVRDAHAVLEVRPGGSGRSRSASRPRR</sequence>
<name>A0A3N2GPQ3_9PSEU</name>
<dbReference type="PROSITE" id="PS50995">
    <property type="entry name" value="HTH_MARR_2"/>
    <property type="match status" value="1"/>
</dbReference>
<dbReference type="InterPro" id="IPR036390">
    <property type="entry name" value="WH_DNA-bd_sf"/>
</dbReference>
<organism evidence="2 3">
    <name type="scientific">Amycolatopsis thermoflava</name>
    <dbReference type="NCBI Taxonomy" id="84480"/>
    <lineage>
        <taxon>Bacteria</taxon>
        <taxon>Bacillati</taxon>
        <taxon>Actinomycetota</taxon>
        <taxon>Actinomycetes</taxon>
        <taxon>Pseudonocardiales</taxon>
        <taxon>Pseudonocardiaceae</taxon>
        <taxon>Amycolatopsis</taxon>
        <taxon>Amycolatopsis methanolica group</taxon>
    </lineage>
</organism>
<dbReference type="SUPFAM" id="SSF46785">
    <property type="entry name" value="Winged helix' DNA-binding domain"/>
    <property type="match status" value="1"/>
</dbReference>
<dbReference type="GO" id="GO:0003677">
    <property type="term" value="F:DNA binding"/>
    <property type="evidence" value="ECO:0007669"/>
    <property type="project" value="UniProtKB-KW"/>
</dbReference>
<dbReference type="EMBL" id="RKHY01000001">
    <property type="protein sequence ID" value="ROS38597.1"/>
    <property type="molecule type" value="Genomic_DNA"/>
</dbReference>
<keyword evidence="2" id="KW-0238">DNA-binding</keyword>
<gene>
    <name evidence="2" type="ORF">EDD35_0880</name>
</gene>
<keyword evidence="3" id="KW-1185">Reference proteome</keyword>
<dbReference type="AlphaFoldDB" id="A0A3N2GPQ3"/>
<evidence type="ECO:0000313" key="3">
    <source>
        <dbReference type="Proteomes" id="UP000274843"/>
    </source>
</evidence>
<dbReference type="InterPro" id="IPR036388">
    <property type="entry name" value="WH-like_DNA-bd_sf"/>
</dbReference>
<dbReference type="Proteomes" id="UP000274843">
    <property type="component" value="Unassembled WGS sequence"/>
</dbReference>
<dbReference type="PANTHER" id="PTHR33164">
    <property type="entry name" value="TRANSCRIPTIONAL REGULATOR, MARR FAMILY"/>
    <property type="match status" value="1"/>
</dbReference>
<dbReference type="PANTHER" id="PTHR33164:SF57">
    <property type="entry name" value="MARR-FAMILY TRANSCRIPTIONAL REGULATOR"/>
    <property type="match status" value="1"/>
</dbReference>
<dbReference type="InterPro" id="IPR000835">
    <property type="entry name" value="HTH_MarR-typ"/>
</dbReference>
<dbReference type="PRINTS" id="PR00598">
    <property type="entry name" value="HTHMARR"/>
</dbReference>
<protein>
    <submittedName>
        <fullName evidence="2">DNA-binding MarR family transcriptional regulator</fullName>
    </submittedName>
</protein>
<dbReference type="SMART" id="SM00347">
    <property type="entry name" value="HTH_MARR"/>
    <property type="match status" value="1"/>
</dbReference>
<dbReference type="Pfam" id="PF12802">
    <property type="entry name" value="MarR_2"/>
    <property type="match status" value="1"/>
</dbReference>
<evidence type="ECO:0000313" key="2">
    <source>
        <dbReference type="EMBL" id="ROS38597.1"/>
    </source>
</evidence>
<reference evidence="2 3" key="1">
    <citation type="submission" date="2018-11" db="EMBL/GenBank/DDBJ databases">
        <title>Sequencing the genomes of 1000 actinobacteria strains.</title>
        <authorList>
            <person name="Klenk H.-P."/>
        </authorList>
    </citation>
    <scope>NUCLEOTIDE SEQUENCE [LARGE SCALE GENOMIC DNA]</scope>
    <source>
        <strain evidence="2 3">DSM 44348</strain>
    </source>
</reference>
<dbReference type="GO" id="GO:0003700">
    <property type="term" value="F:DNA-binding transcription factor activity"/>
    <property type="evidence" value="ECO:0007669"/>
    <property type="project" value="InterPro"/>
</dbReference>
<dbReference type="GO" id="GO:0006950">
    <property type="term" value="P:response to stress"/>
    <property type="evidence" value="ECO:0007669"/>
    <property type="project" value="TreeGrafter"/>
</dbReference>
<accession>A0A3N2GPQ3</accession>
<proteinExistence type="predicted"/>
<evidence type="ECO:0000259" key="1">
    <source>
        <dbReference type="PROSITE" id="PS50995"/>
    </source>
</evidence>
<dbReference type="Gene3D" id="1.10.10.10">
    <property type="entry name" value="Winged helix-like DNA-binding domain superfamily/Winged helix DNA-binding domain"/>
    <property type="match status" value="1"/>
</dbReference>
<dbReference type="InterPro" id="IPR039422">
    <property type="entry name" value="MarR/SlyA-like"/>
</dbReference>